<dbReference type="AlphaFoldDB" id="A0A1F7RZQ6"/>
<dbReference type="Gene3D" id="3.30.460.40">
    <property type="match status" value="1"/>
</dbReference>
<comment type="caution">
    <text evidence="1">The sequence shown here is derived from an EMBL/GenBank/DDBJ whole genome shotgun (WGS) entry which is preliminary data.</text>
</comment>
<dbReference type="InterPro" id="IPR018700">
    <property type="entry name" value="DUF2204"/>
</dbReference>
<accession>A0A1F7RZQ6</accession>
<dbReference type="InterPro" id="IPR043519">
    <property type="entry name" value="NT_sf"/>
</dbReference>
<dbReference type="Pfam" id="PF09970">
    <property type="entry name" value="DUF2204"/>
    <property type="match status" value="1"/>
</dbReference>
<gene>
    <name evidence="1" type="ORF">A2161_20745</name>
</gene>
<protein>
    <submittedName>
        <fullName evidence="1">Uncharacterized protein</fullName>
    </submittedName>
</protein>
<dbReference type="SUPFAM" id="SSF81301">
    <property type="entry name" value="Nucleotidyltransferase"/>
    <property type="match status" value="1"/>
</dbReference>
<reference evidence="1 2" key="1">
    <citation type="journal article" date="2016" name="Nat. Commun.">
        <title>Thousands of microbial genomes shed light on interconnected biogeochemical processes in an aquifer system.</title>
        <authorList>
            <person name="Anantharaman K."/>
            <person name="Brown C.T."/>
            <person name="Hug L.A."/>
            <person name="Sharon I."/>
            <person name="Castelle C.J."/>
            <person name="Probst A.J."/>
            <person name="Thomas B.C."/>
            <person name="Singh A."/>
            <person name="Wilkins M.J."/>
            <person name="Karaoz U."/>
            <person name="Brodie E.L."/>
            <person name="Williams K.H."/>
            <person name="Hubbard S.S."/>
            <person name="Banfield J.F."/>
        </authorList>
    </citation>
    <scope>NUCLEOTIDE SEQUENCE [LARGE SCALE GENOMIC DNA]</scope>
</reference>
<sequence length="167" mass="19095">MSQTRIDASHFSPDVQEFLRLLYKHEVKYLLVGGEAVIYYGYARLTGDVDFYYKCDTENASKLFSALSEFWGGNIPETETFEELTQVGLILQFGVPPNRIDLINSIDGVEFDKAWKDKNTVFFTLHSKDVPVHYISLENLIENKEASGRPKDAEDLKYLNRISKNSG</sequence>
<dbReference type="Proteomes" id="UP000179266">
    <property type="component" value="Unassembled WGS sequence"/>
</dbReference>
<proteinExistence type="predicted"/>
<evidence type="ECO:0000313" key="1">
    <source>
        <dbReference type="EMBL" id="OGL46337.1"/>
    </source>
</evidence>
<evidence type="ECO:0000313" key="2">
    <source>
        <dbReference type="Proteomes" id="UP000179266"/>
    </source>
</evidence>
<name>A0A1F7RZQ6_9BACT</name>
<organism evidence="1 2">
    <name type="scientific">Candidatus Schekmanbacteria bacterium RBG_13_48_7</name>
    <dbReference type="NCBI Taxonomy" id="1817878"/>
    <lineage>
        <taxon>Bacteria</taxon>
        <taxon>Candidatus Schekmaniibacteriota</taxon>
    </lineage>
</organism>
<dbReference type="EMBL" id="MGDD01000133">
    <property type="protein sequence ID" value="OGL46337.1"/>
    <property type="molecule type" value="Genomic_DNA"/>
</dbReference>